<evidence type="ECO:0000256" key="1">
    <source>
        <dbReference type="SAM" id="Phobius"/>
    </source>
</evidence>
<dbReference type="HOGENOM" id="CLU_2217424_0_0_5"/>
<accession>B9K2Q5</accession>
<dbReference type="KEGG" id="avi:Avi_6158"/>
<protein>
    <submittedName>
        <fullName evidence="2">Uncharacterized protein</fullName>
    </submittedName>
</protein>
<keyword evidence="1" id="KW-1133">Transmembrane helix</keyword>
<evidence type="ECO:0000313" key="2">
    <source>
        <dbReference type="EMBL" id="ACM39153.1"/>
    </source>
</evidence>
<proteinExistence type="predicted"/>
<keyword evidence="1" id="KW-0472">Membrane</keyword>
<sequence>MIDIIKDIWDASRPVFPYWPMVIFGGTTIALALRLDGEKAKSHRERLRRVRTDAAISFAASLERGTEARKFILLWRAGFMHEIGEQFPAFQAHMDARIAAAMGGQP</sequence>
<feature type="transmembrane region" description="Helical" evidence="1">
    <location>
        <begin position="16"/>
        <end position="35"/>
    </location>
</feature>
<keyword evidence="1" id="KW-0812">Transmembrane</keyword>
<reference evidence="2 3" key="1">
    <citation type="journal article" date="2009" name="J. Bacteriol.">
        <title>Genome sequences of three Agrobacterium biovars help elucidate the evolution of multichromosome genomes in bacteria.</title>
        <authorList>
            <person name="Slater S.C."/>
            <person name="Goldman B.S."/>
            <person name="Goodner B."/>
            <person name="Setubal J.C."/>
            <person name="Farrand S.K."/>
            <person name="Nester E.W."/>
            <person name="Burr T.J."/>
            <person name="Banta L."/>
            <person name="Dickerman A.W."/>
            <person name="Paulsen I."/>
            <person name="Otten L."/>
            <person name="Suen G."/>
            <person name="Welch R."/>
            <person name="Almeida N.F."/>
            <person name="Arnold F."/>
            <person name="Burton O.T."/>
            <person name="Du Z."/>
            <person name="Ewing A."/>
            <person name="Godsy E."/>
            <person name="Heisel S."/>
            <person name="Houmiel K.L."/>
            <person name="Jhaveri J."/>
            <person name="Lu J."/>
            <person name="Miller N.M."/>
            <person name="Norton S."/>
            <person name="Chen Q."/>
            <person name="Phoolcharoen W."/>
            <person name="Ohlin V."/>
            <person name="Ondrusek D."/>
            <person name="Pride N."/>
            <person name="Stricklin S.L."/>
            <person name="Sun J."/>
            <person name="Wheeler C."/>
            <person name="Wilson L."/>
            <person name="Zhu H."/>
            <person name="Wood D.W."/>
        </authorList>
    </citation>
    <scope>NUCLEOTIDE SEQUENCE [LARGE SCALE GENOMIC DNA]</scope>
    <source>
        <strain evidence="3">S4 / ATCC BAA-846</strain>
    </source>
</reference>
<dbReference type="RefSeq" id="WP_012654395.1">
    <property type="nucleotide sequence ID" value="NC_011988.1"/>
</dbReference>
<evidence type="ECO:0000313" key="3">
    <source>
        <dbReference type="Proteomes" id="UP000001596"/>
    </source>
</evidence>
<dbReference type="AlphaFoldDB" id="B9K2Q5"/>
<gene>
    <name evidence="2" type="ordered locus">Avi_6158</name>
</gene>
<dbReference type="Proteomes" id="UP000001596">
    <property type="component" value="Chromosome 2"/>
</dbReference>
<dbReference type="EMBL" id="CP000634">
    <property type="protein sequence ID" value="ACM39153.1"/>
    <property type="molecule type" value="Genomic_DNA"/>
</dbReference>
<organism evidence="2 3">
    <name type="scientific">Allorhizobium ampelinum (strain ATCC BAA-846 / DSM 112012 / S4)</name>
    <name type="common">Agrobacterium vitis (strain S4)</name>
    <dbReference type="NCBI Taxonomy" id="311402"/>
    <lineage>
        <taxon>Bacteria</taxon>
        <taxon>Pseudomonadati</taxon>
        <taxon>Pseudomonadota</taxon>
        <taxon>Alphaproteobacteria</taxon>
        <taxon>Hyphomicrobiales</taxon>
        <taxon>Rhizobiaceae</taxon>
        <taxon>Rhizobium/Agrobacterium group</taxon>
        <taxon>Allorhizobium</taxon>
        <taxon>Allorhizobium ampelinum</taxon>
    </lineage>
</organism>
<keyword evidence="3" id="KW-1185">Reference proteome</keyword>
<name>B9K2Q5_ALLAM</name>